<gene>
    <name evidence="2" type="ORF">NL394_05855</name>
</gene>
<evidence type="ECO:0000256" key="1">
    <source>
        <dbReference type="SAM" id="MobiDB-lite"/>
    </source>
</evidence>
<dbReference type="RefSeq" id="WP_069694852.1">
    <property type="nucleotide sequence ID" value="NZ_CP101180.1"/>
</dbReference>
<evidence type="ECO:0000313" key="2">
    <source>
        <dbReference type="EMBL" id="UYV98740.1"/>
    </source>
</evidence>
<proteinExistence type="predicted"/>
<dbReference type="AlphaFoldDB" id="A0AAX3ELA8"/>
<protein>
    <submittedName>
        <fullName evidence="2">Uncharacterized protein</fullName>
    </submittedName>
</protein>
<feature type="region of interest" description="Disordered" evidence="1">
    <location>
        <begin position="1"/>
        <end position="24"/>
    </location>
</feature>
<sequence length="68" mass="7429">MRKVIDATSQPRASTQKSSLQHRKTAAALSASTANLAQKNIRSILCATEYKLDLSFIGIPLLGMPMWP</sequence>
<dbReference type="EMBL" id="CP101185">
    <property type="protein sequence ID" value="UYV98740.1"/>
    <property type="molecule type" value="Genomic_DNA"/>
</dbReference>
<accession>A0AAX3ELA8</accession>
<name>A0AAX3ELA8_PAEUR</name>
<keyword evidence="3" id="KW-1185">Reference proteome</keyword>
<reference evidence="2" key="1">
    <citation type="submission" date="2022-07" db="EMBL/GenBank/DDBJ databases">
        <authorList>
            <person name="Wu T."/>
        </authorList>
    </citation>
    <scope>NUCLEOTIDE SEQUENCE</scope>
    <source>
        <strain evidence="2">SD-1</strain>
    </source>
</reference>
<organism evidence="2 3">
    <name type="scientific">Paenarthrobacter ureafaciens</name>
    <dbReference type="NCBI Taxonomy" id="37931"/>
    <lineage>
        <taxon>Bacteria</taxon>
        <taxon>Bacillati</taxon>
        <taxon>Actinomycetota</taxon>
        <taxon>Actinomycetes</taxon>
        <taxon>Micrococcales</taxon>
        <taxon>Micrococcaceae</taxon>
        <taxon>Paenarthrobacter</taxon>
    </lineage>
</organism>
<evidence type="ECO:0000313" key="3">
    <source>
        <dbReference type="Proteomes" id="UP001163293"/>
    </source>
</evidence>
<dbReference type="Proteomes" id="UP001163293">
    <property type="component" value="Chromosome"/>
</dbReference>
<feature type="compositionally biased region" description="Polar residues" evidence="1">
    <location>
        <begin position="7"/>
        <end position="19"/>
    </location>
</feature>